<protein>
    <submittedName>
        <fullName evidence="2">FAD-dependent oxidoreductase</fullName>
    </submittedName>
</protein>
<reference evidence="2 3" key="1">
    <citation type="submission" date="2018-12" db="EMBL/GenBank/DDBJ databases">
        <authorList>
            <person name="Toschakov S.V."/>
        </authorList>
    </citation>
    <scope>NUCLEOTIDE SEQUENCE [LARGE SCALE GENOMIC DNA]</scope>
    <source>
        <strain evidence="2 3">GM2012</strain>
    </source>
</reference>
<dbReference type="Proteomes" id="UP000280296">
    <property type="component" value="Unassembled WGS sequence"/>
</dbReference>
<dbReference type="InterPro" id="IPR050464">
    <property type="entry name" value="Zeta_carotene_desat/Oxidored"/>
</dbReference>
<dbReference type="RefSeq" id="WP_126727230.1">
    <property type="nucleotide sequence ID" value="NZ_RYZH01000047.1"/>
</dbReference>
<dbReference type="Gene3D" id="3.50.50.60">
    <property type="entry name" value="FAD/NAD(P)-binding domain"/>
    <property type="match status" value="1"/>
</dbReference>
<feature type="domain" description="Amine oxidase" evidence="1">
    <location>
        <begin position="15"/>
        <end position="289"/>
    </location>
</feature>
<evidence type="ECO:0000313" key="3">
    <source>
        <dbReference type="Proteomes" id="UP000280296"/>
    </source>
</evidence>
<dbReference type="Gene3D" id="3.30.70.1990">
    <property type="match status" value="1"/>
</dbReference>
<dbReference type="FunFam" id="1.10.405.20:FF:000001">
    <property type="entry name" value="Amine oxidase"/>
    <property type="match status" value="1"/>
</dbReference>
<reference evidence="2 3" key="2">
    <citation type="submission" date="2019-01" db="EMBL/GenBank/DDBJ databases">
        <title>Tautonia sociabilis, a novel thermotolerant planctomycete of Isosphaeraceae family, isolated from a 4000 m deep subterranean habitat.</title>
        <authorList>
            <person name="Kovaleva O.L."/>
            <person name="Elcheninov A.G."/>
            <person name="Van Heerden E."/>
            <person name="Toshchakov S.V."/>
            <person name="Novikov A."/>
            <person name="Bonch-Osmolovskaya E.A."/>
            <person name="Kublanov I.V."/>
        </authorList>
    </citation>
    <scope>NUCLEOTIDE SEQUENCE [LARGE SCALE GENOMIC DNA]</scope>
    <source>
        <strain evidence="2 3">GM2012</strain>
    </source>
</reference>
<gene>
    <name evidence="2" type="ORF">TsocGM_19970</name>
</gene>
<dbReference type="AlphaFoldDB" id="A0A432MFA0"/>
<evidence type="ECO:0000313" key="2">
    <source>
        <dbReference type="EMBL" id="RUL84633.1"/>
    </source>
</evidence>
<organism evidence="2 3">
    <name type="scientific">Tautonia sociabilis</name>
    <dbReference type="NCBI Taxonomy" id="2080755"/>
    <lineage>
        <taxon>Bacteria</taxon>
        <taxon>Pseudomonadati</taxon>
        <taxon>Planctomycetota</taxon>
        <taxon>Planctomycetia</taxon>
        <taxon>Isosphaerales</taxon>
        <taxon>Isosphaeraceae</taxon>
        <taxon>Tautonia</taxon>
    </lineage>
</organism>
<sequence length="433" mass="48949">MRIGLIGTGISGNLAARLLSQEHDIEVFEASSTVGGHTRTLDLTAFGQSWQVDTGFMVFNDRTYPNFCRLLQLLGLSGTDTDMSFSVTCARSGLEYQGSSLNGLFAQRRNLIQPRFWAMVRDILRFNRDAEELLASDLVEKTLRALLTETGYGVWFAEKYLVPMTAAIWSCPPASVWDFPAHFLLAFLRNHGLLQINNRPQWKTVAGSARSYVERLIAPLRDRIRTDCPVLTVQRHENHVVVHPRNAAPEVFNCVVLACHADQALALLQDADEEEREILEAFPYHSNTAVLHTDISILPRRRRAWASWNYHIPADQGKPVAVTYNLSRLQKLDTPTPLLLTLNAEERIDPAKVLNRHLFHHPGYTSRSLQAQERLQRRNGQRRTYYCGAYRGYGFHEDGVKSALDVTRHFGLGLDQWKAASTRASFTTSACSQ</sequence>
<dbReference type="PANTHER" id="PTHR42923:SF17">
    <property type="entry name" value="AMINE OXIDASE DOMAIN-CONTAINING PROTEIN"/>
    <property type="match status" value="1"/>
</dbReference>
<dbReference type="PANTHER" id="PTHR42923">
    <property type="entry name" value="PROTOPORPHYRINOGEN OXIDASE"/>
    <property type="match status" value="1"/>
</dbReference>
<evidence type="ECO:0000259" key="1">
    <source>
        <dbReference type="Pfam" id="PF01593"/>
    </source>
</evidence>
<dbReference type="GO" id="GO:0016491">
    <property type="term" value="F:oxidoreductase activity"/>
    <property type="evidence" value="ECO:0007669"/>
    <property type="project" value="InterPro"/>
</dbReference>
<accession>A0A432MFA0</accession>
<dbReference type="EMBL" id="RYZH01000047">
    <property type="protein sequence ID" value="RUL84633.1"/>
    <property type="molecule type" value="Genomic_DNA"/>
</dbReference>
<name>A0A432MFA0_9BACT</name>
<dbReference type="Gene3D" id="1.10.405.20">
    <property type="match status" value="1"/>
</dbReference>
<dbReference type="Pfam" id="PF01593">
    <property type="entry name" value="Amino_oxidase"/>
    <property type="match status" value="1"/>
</dbReference>
<dbReference type="InterPro" id="IPR036188">
    <property type="entry name" value="FAD/NAD-bd_sf"/>
</dbReference>
<dbReference type="SUPFAM" id="SSF51905">
    <property type="entry name" value="FAD/NAD(P)-binding domain"/>
    <property type="match status" value="1"/>
</dbReference>
<keyword evidence="3" id="KW-1185">Reference proteome</keyword>
<comment type="caution">
    <text evidence="2">The sequence shown here is derived from an EMBL/GenBank/DDBJ whole genome shotgun (WGS) entry which is preliminary data.</text>
</comment>
<dbReference type="OrthoDB" id="20837at2"/>
<proteinExistence type="predicted"/>
<dbReference type="InterPro" id="IPR002937">
    <property type="entry name" value="Amino_oxidase"/>
</dbReference>